<sequence>MEHDDRWFEVEVNSISVANGRGLQLLASDGQHSTSQVQQPVVDVMFRKSDSTPGQTLHSNSCGSSLERTVQPASEHPPSRCNKRRCKNSTPDLQQSSDATNNKTVSLLLSQRQPDKATLVI</sequence>
<proteinExistence type="predicted"/>
<feature type="compositionally biased region" description="Polar residues" evidence="1">
    <location>
        <begin position="51"/>
        <end position="72"/>
    </location>
</feature>
<feature type="compositionally biased region" description="Polar residues" evidence="1">
    <location>
        <begin position="88"/>
        <end position="109"/>
    </location>
</feature>
<reference evidence="2 3" key="1">
    <citation type="submission" date="2017-11" db="EMBL/GenBank/DDBJ databases">
        <title>De novo assembly and phasing of dikaryotic genomes from two isolates of Puccinia coronata f. sp. avenae, the causal agent of oat crown rust.</title>
        <authorList>
            <person name="Miller M.E."/>
            <person name="Zhang Y."/>
            <person name="Omidvar V."/>
            <person name="Sperschneider J."/>
            <person name="Schwessinger B."/>
            <person name="Raley C."/>
            <person name="Palmer J.M."/>
            <person name="Garnica D."/>
            <person name="Upadhyaya N."/>
            <person name="Rathjen J."/>
            <person name="Taylor J.M."/>
            <person name="Park R.F."/>
            <person name="Dodds P.N."/>
            <person name="Hirsch C.D."/>
            <person name="Kianian S.F."/>
            <person name="Figueroa M."/>
        </authorList>
    </citation>
    <scope>NUCLEOTIDE SEQUENCE [LARGE SCALE GENOMIC DNA]</scope>
    <source>
        <strain evidence="2">12NC29</strain>
    </source>
</reference>
<accession>A0A2N5U6D0</accession>
<dbReference type="Proteomes" id="UP000235388">
    <property type="component" value="Unassembled WGS sequence"/>
</dbReference>
<gene>
    <name evidence="2" type="ORF">PCANC_26203</name>
</gene>
<evidence type="ECO:0000313" key="3">
    <source>
        <dbReference type="Proteomes" id="UP000235388"/>
    </source>
</evidence>
<dbReference type="EMBL" id="PGCJ01000303">
    <property type="protein sequence ID" value="PLW33292.1"/>
    <property type="molecule type" value="Genomic_DNA"/>
</dbReference>
<name>A0A2N5U6D0_9BASI</name>
<protein>
    <submittedName>
        <fullName evidence="2">Uncharacterized protein</fullName>
    </submittedName>
</protein>
<evidence type="ECO:0000256" key="1">
    <source>
        <dbReference type="SAM" id="MobiDB-lite"/>
    </source>
</evidence>
<feature type="region of interest" description="Disordered" evidence="1">
    <location>
        <begin position="49"/>
        <end position="109"/>
    </location>
</feature>
<evidence type="ECO:0000313" key="2">
    <source>
        <dbReference type="EMBL" id="PLW33292.1"/>
    </source>
</evidence>
<keyword evidence="3" id="KW-1185">Reference proteome</keyword>
<comment type="caution">
    <text evidence="2">The sequence shown here is derived from an EMBL/GenBank/DDBJ whole genome shotgun (WGS) entry which is preliminary data.</text>
</comment>
<organism evidence="2 3">
    <name type="scientific">Puccinia coronata f. sp. avenae</name>
    <dbReference type="NCBI Taxonomy" id="200324"/>
    <lineage>
        <taxon>Eukaryota</taxon>
        <taxon>Fungi</taxon>
        <taxon>Dikarya</taxon>
        <taxon>Basidiomycota</taxon>
        <taxon>Pucciniomycotina</taxon>
        <taxon>Pucciniomycetes</taxon>
        <taxon>Pucciniales</taxon>
        <taxon>Pucciniaceae</taxon>
        <taxon>Puccinia</taxon>
    </lineage>
</organism>
<dbReference type="AlphaFoldDB" id="A0A2N5U6D0"/>